<evidence type="ECO:0000256" key="1">
    <source>
        <dbReference type="ARBA" id="ARBA00022801"/>
    </source>
</evidence>
<dbReference type="InParanoid" id="A0A132B5M4"/>
<organism evidence="3 4">
    <name type="scientific">Mollisia scopiformis</name>
    <name type="common">Conifer needle endophyte fungus</name>
    <name type="synonym">Phialocephala scopiformis</name>
    <dbReference type="NCBI Taxonomy" id="149040"/>
    <lineage>
        <taxon>Eukaryota</taxon>
        <taxon>Fungi</taxon>
        <taxon>Dikarya</taxon>
        <taxon>Ascomycota</taxon>
        <taxon>Pezizomycotina</taxon>
        <taxon>Leotiomycetes</taxon>
        <taxon>Helotiales</taxon>
        <taxon>Mollisiaceae</taxon>
        <taxon>Mollisia</taxon>
    </lineage>
</organism>
<dbReference type="PANTHER" id="PTHR48081:SF8">
    <property type="entry name" value="ALPHA_BETA HYDROLASE FOLD-3 DOMAIN-CONTAINING PROTEIN-RELATED"/>
    <property type="match status" value="1"/>
</dbReference>
<evidence type="ECO:0000313" key="3">
    <source>
        <dbReference type="EMBL" id="KUJ07702.1"/>
    </source>
</evidence>
<gene>
    <name evidence="3" type="ORF">LY89DRAFT_789401</name>
</gene>
<dbReference type="GO" id="GO:0016787">
    <property type="term" value="F:hydrolase activity"/>
    <property type="evidence" value="ECO:0007669"/>
    <property type="project" value="UniProtKB-KW"/>
</dbReference>
<dbReference type="GeneID" id="28832976"/>
<dbReference type="Proteomes" id="UP000070700">
    <property type="component" value="Unassembled WGS sequence"/>
</dbReference>
<dbReference type="KEGG" id="psco:LY89DRAFT_789401"/>
<dbReference type="STRING" id="149040.A0A132B5M4"/>
<keyword evidence="4" id="KW-1185">Reference proteome</keyword>
<protein>
    <submittedName>
        <fullName evidence="3">Alpha/beta-hydrolase</fullName>
    </submittedName>
</protein>
<proteinExistence type="predicted"/>
<dbReference type="InterPro" id="IPR050300">
    <property type="entry name" value="GDXG_lipolytic_enzyme"/>
</dbReference>
<dbReference type="PANTHER" id="PTHR48081">
    <property type="entry name" value="AB HYDROLASE SUPERFAMILY PROTEIN C4A8.06C"/>
    <property type="match status" value="1"/>
</dbReference>
<feature type="domain" description="Alpha/beta hydrolase fold-3" evidence="2">
    <location>
        <begin position="92"/>
        <end position="304"/>
    </location>
</feature>
<sequence>MVKSNLSREWQDFTATKPKIIDHEQGLTGIRDQINVQALENISRLKEPSFQALADHVEANDEHISLPEVDGHKFRVRIYKPKRASDDELPVMLYFHSGYWSTGNADTDELGCRAMIAHGNDLIVVSFEYRLIPEAPWNVMLSDAQYAVKWLYNKAKEYGGDVGKGFLVGGSVAGAHLAATSVIRARYSYPEINITGQCIIVPVVLSSVSLDQLPRTWKNLVTSHEENSNSPLLTEDQYQRYLLALNVPDDQSKKGENFPAWAEHQGLPSAYLAMDGPDPIRDEGYLYDKLLREAGVPTRIDHYELPNWFVQFPNLPSTSKAGMELAAGVRWLLEGNKYAL</sequence>
<dbReference type="InterPro" id="IPR029058">
    <property type="entry name" value="AB_hydrolase_fold"/>
</dbReference>
<reference evidence="3 4" key="1">
    <citation type="submission" date="2015-10" db="EMBL/GenBank/DDBJ databases">
        <title>Full genome of DAOMC 229536 Phialocephala scopiformis, a fungal endophyte of spruce producing the potent anti-insectan compound rugulosin.</title>
        <authorList>
            <consortium name="DOE Joint Genome Institute"/>
            <person name="Walker A.K."/>
            <person name="Frasz S.L."/>
            <person name="Seifert K.A."/>
            <person name="Miller J.D."/>
            <person name="Mondo S.J."/>
            <person name="Labutti K."/>
            <person name="Lipzen A."/>
            <person name="Dockter R."/>
            <person name="Kennedy M."/>
            <person name="Grigoriev I.V."/>
            <person name="Spatafora J.W."/>
        </authorList>
    </citation>
    <scope>NUCLEOTIDE SEQUENCE [LARGE SCALE GENOMIC DNA]</scope>
    <source>
        <strain evidence="3 4">CBS 120377</strain>
    </source>
</reference>
<dbReference type="SUPFAM" id="SSF53474">
    <property type="entry name" value="alpha/beta-Hydrolases"/>
    <property type="match status" value="1"/>
</dbReference>
<name>A0A132B5M4_MOLSC</name>
<evidence type="ECO:0000313" key="4">
    <source>
        <dbReference type="Proteomes" id="UP000070700"/>
    </source>
</evidence>
<dbReference type="InterPro" id="IPR013094">
    <property type="entry name" value="AB_hydrolase_3"/>
</dbReference>
<dbReference type="RefSeq" id="XP_018062057.1">
    <property type="nucleotide sequence ID" value="XM_018223250.1"/>
</dbReference>
<accession>A0A132B5M4</accession>
<dbReference type="AlphaFoldDB" id="A0A132B5M4"/>
<dbReference type="Gene3D" id="3.40.50.1820">
    <property type="entry name" value="alpha/beta hydrolase"/>
    <property type="match status" value="1"/>
</dbReference>
<dbReference type="EMBL" id="KQ947438">
    <property type="protein sequence ID" value="KUJ07702.1"/>
    <property type="molecule type" value="Genomic_DNA"/>
</dbReference>
<dbReference type="OrthoDB" id="408631at2759"/>
<evidence type="ECO:0000259" key="2">
    <source>
        <dbReference type="Pfam" id="PF07859"/>
    </source>
</evidence>
<dbReference type="Pfam" id="PF07859">
    <property type="entry name" value="Abhydrolase_3"/>
    <property type="match status" value="1"/>
</dbReference>
<keyword evidence="1 3" id="KW-0378">Hydrolase</keyword>